<dbReference type="GeneID" id="34601965"/>
<protein>
    <submittedName>
        <fullName evidence="12">Potassium uptake protein</fullName>
    </submittedName>
</protein>
<feature type="transmembrane region" description="Helical" evidence="9">
    <location>
        <begin position="71"/>
        <end position="95"/>
    </location>
</feature>
<name>A0A177F6H4_9EURO</name>
<feature type="transmembrane region" description="Helical" evidence="9">
    <location>
        <begin position="107"/>
        <end position="128"/>
    </location>
</feature>
<evidence type="ECO:0000256" key="3">
    <source>
        <dbReference type="ARBA" id="ARBA00022538"/>
    </source>
</evidence>
<evidence type="ECO:0000256" key="8">
    <source>
        <dbReference type="ARBA" id="ARBA00023136"/>
    </source>
</evidence>
<keyword evidence="3" id="KW-0633">Potassium transport</keyword>
<dbReference type="AlphaFoldDB" id="A0A177F6H4"/>
<evidence type="ECO:0000256" key="7">
    <source>
        <dbReference type="ARBA" id="ARBA00023065"/>
    </source>
</evidence>
<feature type="transmembrane region" description="Helical" evidence="9">
    <location>
        <begin position="382"/>
        <end position="408"/>
    </location>
</feature>
<evidence type="ECO:0000259" key="11">
    <source>
        <dbReference type="Pfam" id="PF22776"/>
    </source>
</evidence>
<accession>A0A177F6H4</accession>
<dbReference type="Pfam" id="PF22776">
    <property type="entry name" value="K_trans_C"/>
    <property type="match status" value="1"/>
</dbReference>
<dbReference type="OrthoDB" id="504708at2759"/>
<feature type="transmembrane region" description="Helical" evidence="9">
    <location>
        <begin position="314"/>
        <end position="334"/>
    </location>
</feature>
<dbReference type="InterPro" id="IPR003855">
    <property type="entry name" value="K+_transporter"/>
</dbReference>
<dbReference type="InterPro" id="IPR053952">
    <property type="entry name" value="K_trans_C"/>
</dbReference>
<feature type="transmembrane region" description="Helical" evidence="9">
    <location>
        <begin position="485"/>
        <end position="509"/>
    </location>
</feature>
<evidence type="ECO:0000256" key="4">
    <source>
        <dbReference type="ARBA" id="ARBA00022692"/>
    </source>
</evidence>
<feature type="transmembrane region" description="Helical" evidence="9">
    <location>
        <begin position="194"/>
        <end position="213"/>
    </location>
</feature>
<dbReference type="PANTHER" id="PTHR30540:SF83">
    <property type="entry name" value="K+ POTASSIUM TRANSPORTER"/>
    <property type="match status" value="1"/>
</dbReference>
<keyword evidence="5" id="KW-0630">Potassium</keyword>
<dbReference type="NCBIfam" id="TIGR00794">
    <property type="entry name" value="kup"/>
    <property type="match status" value="1"/>
</dbReference>
<proteinExistence type="predicted"/>
<keyword evidence="2" id="KW-0813">Transport</keyword>
<evidence type="ECO:0000256" key="5">
    <source>
        <dbReference type="ARBA" id="ARBA00022958"/>
    </source>
</evidence>
<dbReference type="PANTHER" id="PTHR30540">
    <property type="entry name" value="OSMOTIC STRESS POTASSIUM TRANSPORTER"/>
    <property type="match status" value="1"/>
</dbReference>
<comment type="subcellular location">
    <subcellularLocation>
        <location evidence="1">Membrane</location>
        <topology evidence="1">Multi-pass membrane protein</topology>
    </subcellularLocation>
</comment>
<keyword evidence="13" id="KW-1185">Reference proteome</keyword>
<feature type="domain" description="K+ potassium transporter integral membrane" evidence="10">
    <location>
        <begin position="74"/>
        <end position="469"/>
    </location>
</feature>
<evidence type="ECO:0000256" key="9">
    <source>
        <dbReference type="SAM" id="Phobius"/>
    </source>
</evidence>
<feature type="domain" description="K+ potassium transporter integral membrane" evidence="10">
    <location>
        <begin position="493"/>
        <end position="582"/>
    </location>
</feature>
<keyword evidence="7" id="KW-0406">Ion transport</keyword>
<dbReference type="Pfam" id="PF02705">
    <property type="entry name" value="K_trans"/>
    <property type="match status" value="2"/>
</dbReference>
<feature type="transmembrane region" description="Helical" evidence="9">
    <location>
        <begin position="233"/>
        <end position="252"/>
    </location>
</feature>
<feature type="transmembrane region" description="Helical" evidence="9">
    <location>
        <begin position="429"/>
        <end position="453"/>
    </location>
</feature>
<reference evidence="12 13" key="1">
    <citation type="submission" date="2016-03" db="EMBL/GenBank/DDBJ databases">
        <title>Draft genome sequence of the Fonsecaea monophora CBS 269.37.</title>
        <authorList>
            <person name="Bombassaro A."/>
            <person name="Vinicius W.A."/>
            <person name="De Hoog S."/>
            <person name="Sun J."/>
            <person name="Souza E.M."/>
            <person name="Raittz R.T."/>
            <person name="Costa F."/>
            <person name="Leao A.C."/>
            <person name="Tadra-Sfeir M.Z."/>
            <person name="Baura V."/>
            <person name="Balsanelli E."/>
            <person name="Pedrosa F.O."/>
            <person name="Moreno L.F."/>
            <person name="Steffens M.B."/>
            <person name="Xi L."/>
            <person name="Bocca A.L."/>
            <person name="Felipe M.S."/>
            <person name="Teixeira M."/>
            <person name="Telles Filho F.Q."/>
            <person name="Azevedo C.M."/>
            <person name="Gomes R."/>
            <person name="Vicente V.A."/>
        </authorList>
    </citation>
    <scope>NUCLEOTIDE SEQUENCE [LARGE SCALE GENOMIC DNA]</scope>
    <source>
        <strain evidence="12 13">CBS 269.37</strain>
    </source>
</reference>
<dbReference type="GO" id="GO:0016020">
    <property type="term" value="C:membrane"/>
    <property type="evidence" value="ECO:0007669"/>
    <property type="project" value="UniProtKB-SubCell"/>
</dbReference>
<dbReference type="GO" id="GO:0015079">
    <property type="term" value="F:potassium ion transmembrane transporter activity"/>
    <property type="evidence" value="ECO:0007669"/>
    <property type="project" value="InterPro"/>
</dbReference>
<feature type="transmembrane region" description="Helical" evidence="9">
    <location>
        <begin position="264"/>
        <end position="284"/>
    </location>
</feature>
<gene>
    <name evidence="12" type="ORF">AYO21_06807</name>
</gene>
<feature type="transmembrane region" description="Helical" evidence="9">
    <location>
        <begin position="516"/>
        <end position="536"/>
    </location>
</feature>
<evidence type="ECO:0000256" key="1">
    <source>
        <dbReference type="ARBA" id="ARBA00004141"/>
    </source>
</evidence>
<dbReference type="Proteomes" id="UP000077002">
    <property type="component" value="Unassembled WGS sequence"/>
</dbReference>
<organism evidence="12 13">
    <name type="scientific">Fonsecaea monophora</name>
    <dbReference type="NCBI Taxonomy" id="254056"/>
    <lineage>
        <taxon>Eukaryota</taxon>
        <taxon>Fungi</taxon>
        <taxon>Dikarya</taxon>
        <taxon>Ascomycota</taxon>
        <taxon>Pezizomycotina</taxon>
        <taxon>Eurotiomycetes</taxon>
        <taxon>Chaetothyriomycetidae</taxon>
        <taxon>Chaetothyriales</taxon>
        <taxon>Herpotrichiellaceae</taxon>
        <taxon>Fonsecaea</taxon>
    </lineage>
</organism>
<comment type="caution">
    <text evidence="12">The sequence shown here is derived from an EMBL/GenBank/DDBJ whole genome shotgun (WGS) entry which is preliminary data.</text>
</comment>
<evidence type="ECO:0000313" key="12">
    <source>
        <dbReference type="EMBL" id="OAG38929.1"/>
    </source>
</evidence>
<feature type="domain" description="K+ potassium transporter C-terminal" evidence="11">
    <location>
        <begin position="616"/>
        <end position="842"/>
    </location>
</feature>
<feature type="transmembrane region" description="Helical" evidence="9">
    <location>
        <begin position="341"/>
        <end position="362"/>
    </location>
</feature>
<evidence type="ECO:0000259" key="10">
    <source>
        <dbReference type="Pfam" id="PF02705"/>
    </source>
</evidence>
<keyword evidence="4 9" id="KW-0812">Transmembrane</keyword>
<sequence length="843" mass="93702">MARPSAQSGDAIQPVASHFYTLRSREVAGVGSIRAQNSRRHMRSEDDTESFKIQDRDLKRKQRQTFTGIKLLWLAYQSTGVIYGDIGTSPLYVYSSTFTHDPSYDDLLGALSLIIWSLTIMVSIKYCLIVLSADDEGEGGTFALFSLLSRYANIVRRDPREEQLVKIERYTASDLGRPAQKARGLMERSQTTQWLLKVFGVFGVALVMSDGVLTPAQSVLGAIQGIEVVHPTISQSIVIGSSCAILIVLFLVQPFGVTKLANTFAPIVIVWLLLNATFGIYNLARHDSSVVKAFSPYFAGAYLVRNKADGWKSLGGILLAFTGCEALFADLGAFTQRAIQLSWLTFAFPCLLLGYIGQAAYISDDPSAWSNPFYNTVPPGCFWPSLIVAILAAVVASQAIITAVFQLLTQIMKLSYFPQIKVVHTSKIFYGQVYIPIANWLLMIGAVVVTGVYTNTTKLGHAYGVCVVRGRLCIVIHHLPRAVELIILAPQILVTMLTTCMVAVVALIVWRVPAVIVLPVWLIFALFDGTFLSSAVTKVPEGAWFTLVLAVALSSTFLLWRYGKEQQWRAEASDRFPPSHLIQAIATPVTDSSNIYTRRLKLSPAFGGQEVRRIEGMGIFFDKSGLPSSTPTVFIHFLQKFHAANDVIVLFHLRPLQIPTVPPDERYAVSRCYIGDEDGDSKRIMPDTYRVIIRHGYNDEIVSNDLGGMLYEQIRNYLIREYVDIISAGDADLIIEGAKERDPVISYAEIASSTPGSGRPSLENLELTHRLSELQRAYESQVVYIVGKEQMRVKKEGKLSPKYIMRRGILEIFLWLRENTRTKVQALNVPVEKVVEVGFVKEV</sequence>
<keyword evidence="8 9" id="KW-0472">Membrane</keyword>
<dbReference type="EMBL" id="LVKK01000049">
    <property type="protein sequence ID" value="OAG38929.1"/>
    <property type="molecule type" value="Genomic_DNA"/>
</dbReference>
<evidence type="ECO:0000313" key="13">
    <source>
        <dbReference type="Proteomes" id="UP000077002"/>
    </source>
</evidence>
<evidence type="ECO:0000256" key="6">
    <source>
        <dbReference type="ARBA" id="ARBA00022989"/>
    </source>
</evidence>
<dbReference type="RefSeq" id="XP_022510881.1">
    <property type="nucleotide sequence ID" value="XM_022656766.1"/>
</dbReference>
<evidence type="ECO:0000256" key="2">
    <source>
        <dbReference type="ARBA" id="ARBA00022448"/>
    </source>
</evidence>
<feature type="transmembrane region" description="Helical" evidence="9">
    <location>
        <begin position="542"/>
        <end position="560"/>
    </location>
</feature>
<dbReference type="InterPro" id="IPR053951">
    <property type="entry name" value="K_trans_N"/>
</dbReference>
<keyword evidence="6 9" id="KW-1133">Transmembrane helix</keyword>